<comment type="caution">
    <text evidence="18">The sequence shown here is derived from an EMBL/GenBank/DDBJ whole genome shotgun (WGS) entry which is preliminary data.</text>
</comment>
<feature type="compositionally biased region" description="Basic residues" evidence="14">
    <location>
        <begin position="1730"/>
        <end position="1743"/>
    </location>
</feature>
<feature type="transmembrane region" description="Helical" evidence="15">
    <location>
        <begin position="874"/>
        <end position="894"/>
    </location>
</feature>
<comment type="catalytic activity">
    <reaction evidence="1">
        <text>S-ubiquitinyl-[E2 ubiquitin-conjugating enzyme]-L-cysteine + [acceptor protein]-L-lysine = [E2 ubiquitin-conjugating enzyme]-L-cysteine + N(6)-ubiquitinyl-[acceptor protein]-L-lysine.</text>
        <dbReference type="EC" id="2.3.2.27"/>
    </reaction>
</comment>
<feature type="transmembrane region" description="Helical" evidence="15">
    <location>
        <begin position="1681"/>
        <end position="1702"/>
    </location>
</feature>
<feature type="transmembrane region" description="Helical" evidence="15">
    <location>
        <begin position="1561"/>
        <end position="1582"/>
    </location>
</feature>
<dbReference type="InterPro" id="IPR056521">
    <property type="entry name" value="MARCHF6-like_C"/>
</dbReference>
<evidence type="ECO:0000256" key="6">
    <source>
        <dbReference type="ARBA" id="ARBA00022692"/>
    </source>
</evidence>
<dbReference type="Proteomes" id="UP001166286">
    <property type="component" value="Unassembled WGS sequence"/>
</dbReference>
<feature type="transmembrane region" description="Helical" evidence="15">
    <location>
        <begin position="906"/>
        <end position="930"/>
    </location>
</feature>
<comment type="pathway">
    <text evidence="3">Protein modification; protein ubiquitination.</text>
</comment>
<name>A0AA39QXX9_9LECA</name>
<feature type="compositionally biased region" description="Polar residues" evidence="14">
    <location>
        <begin position="550"/>
        <end position="561"/>
    </location>
</feature>
<dbReference type="GO" id="GO:0061630">
    <property type="term" value="F:ubiquitin protein ligase activity"/>
    <property type="evidence" value="ECO:0007669"/>
    <property type="project" value="UniProtKB-EC"/>
</dbReference>
<evidence type="ECO:0000313" key="18">
    <source>
        <dbReference type="EMBL" id="KAK0511277.1"/>
    </source>
</evidence>
<evidence type="ECO:0000256" key="11">
    <source>
        <dbReference type="ARBA" id="ARBA00022989"/>
    </source>
</evidence>
<evidence type="ECO:0000259" key="16">
    <source>
        <dbReference type="PROSITE" id="PS50089"/>
    </source>
</evidence>
<evidence type="ECO:0000256" key="8">
    <source>
        <dbReference type="ARBA" id="ARBA00022771"/>
    </source>
</evidence>
<feature type="transmembrane region" description="Helical" evidence="15">
    <location>
        <begin position="1083"/>
        <end position="1101"/>
    </location>
</feature>
<feature type="domain" description="RING-type" evidence="16">
    <location>
        <begin position="45"/>
        <end position="92"/>
    </location>
</feature>
<evidence type="ECO:0000256" key="5">
    <source>
        <dbReference type="ARBA" id="ARBA00022679"/>
    </source>
</evidence>
<feature type="compositionally biased region" description="Polar residues" evidence="14">
    <location>
        <begin position="423"/>
        <end position="435"/>
    </location>
</feature>
<dbReference type="PROSITE" id="PS51292">
    <property type="entry name" value="ZF_RING_CH"/>
    <property type="match status" value="1"/>
</dbReference>
<evidence type="ECO:0000256" key="1">
    <source>
        <dbReference type="ARBA" id="ARBA00000900"/>
    </source>
</evidence>
<proteinExistence type="predicted"/>
<keyword evidence="19" id="KW-1185">Reference proteome</keyword>
<reference evidence="18" key="1">
    <citation type="submission" date="2023-03" db="EMBL/GenBank/DDBJ databases">
        <title>Complete genome of Cladonia borealis.</title>
        <authorList>
            <person name="Park H."/>
        </authorList>
    </citation>
    <scope>NUCLEOTIDE SEQUENCE</scope>
    <source>
        <strain evidence="18">ANT050790</strain>
    </source>
</reference>
<feature type="compositionally biased region" description="Basic residues" evidence="14">
    <location>
        <begin position="380"/>
        <end position="392"/>
    </location>
</feature>
<gene>
    <name evidence="18" type="ORF">JMJ35_005850</name>
</gene>
<feature type="region of interest" description="Disordered" evidence="14">
    <location>
        <begin position="334"/>
        <end position="454"/>
    </location>
</feature>
<evidence type="ECO:0000256" key="12">
    <source>
        <dbReference type="ARBA" id="ARBA00023136"/>
    </source>
</evidence>
<feature type="domain" description="RING-CH-type" evidence="17">
    <location>
        <begin position="37"/>
        <end position="98"/>
    </location>
</feature>
<dbReference type="Pfam" id="PF12906">
    <property type="entry name" value="RINGv"/>
    <property type="match status" value="1"/>
</dbReference>
<evidence type="ECO:0000256" key="13">
    <source>
        <dbReference type="PROSITE-ProRule" id="PRU00175"/>
    </source>
</evidence>
<feature type="transmembrane region" description="Helical" evidence="15">
    <location>
        <begin position="1445"/>
        <end position="1465"/>
    </location>
</feature>
<dbReference type="CDD" id="cd16702">
    <property type="entry name" value="RING_CH-C4HC3_MARCH6"/>
    <property type="match status" value="1"/>
</dbReference>
<dbReference type="InterPro" id="IPR013083">
    <property type="entry name" value="Znf_RING/FYVE/PHD"/>
</dbReference>
<evidence type="ECO:0000256" key="2">
    <source>
        <dbReference type="ARBA" id="ARBA00004141"/>
    </source>
</evidence>
<dbReference type="Gene3D" id="3.30.40.10">
    <property type="entry name" value="Zinc/RING finger domain, C3HC4 (zinc finger)"/>
    <property type="match status" value="1"/>
</dbReference>
<feature type="region of interest" description="Disordered" evidence="14">
    <location>
        <begin position="1"/>
        <end position="36"/>
    </location>
</feature>
<dbReference type="InterPro" id="IPR011016">
    <property type="entry name" value="Znf_RING-CH"/>
</dbReference>
<organism evidence="18 19">
    <name type="scientific">Cladonia borealis</name>
    <dbReference type="NCBI Taxonomy" id="184061"/>
    <lineage>
        <taxon>Eukaryota</taxon>
        <taxon>Fungi</taxon>
        <taxon>Dikarya</taxon>
        <taxon>Ascomycota</taxon>
        <taxon>Pezizomycotina</taxon>
        <taxon>Lecanoromycetes</taxon>
        <taxon>OSLEUM clade</taxon>
        <taxon>Lecanoromycetidae</taxon>
        <taxon>Lecanorales</taxon>
        <taxon>Lecanorineae</taxon>
        <taxon>Cladoniaceae</taxon>
        <taxon>Cladonia</taxon>
    </lineage>
</organism>
<evidence type="ECO:0000256" key="15">
    <source>
        <dbReference type="SAM" id="Phobius"/>
    </source>
</evidence>
<feature type="transmembrane region" description="Helical" evidence="15">
    <location>
        <begin position="1282"/>
        <end position="1300"/>
    </location>
</feature>
<protein>
    <recommendedName>
        <fullName evidence="4">RING-type E3 ubiquitin transferase</fullName>
        <ecNumber evidence="4">2.3.2.27</ecNumber>
    </recommendedName>
</protein>
<feature type="transmembrane region" description="Helical" evidence="15">
    <location>
        <begin position="1239"/>
        <end position="1262"/>
    </location>
</feature>
<evidence type="ECO:0000256" key="3">
    <source>
        <dbReference type="ARBA" id="ARBA00004906"/>
    </source>
</evidence>
<evidence type="ECO:0000259" key="17">
    <source>
        <dbReference type="PROSITE" id="PS51292"/>
    </source>
</evidence>
<dbReference type="FunFam" id="3.30.40.10:FF:000287">
    <property type="entry name" value="RING finger membrane protein"/>
    <property type="match status" value="1"/>
</dbReference>
<feature type="transmembrane region" description="Helical" evidence="15">
    <location>
        <begin position="1640"/>
        <end position="1661"/>
    </location>
</feature>
<dbReference type="PANTHER" id="PTHR13145:SF0">
    <property type="entry name" value="E3 UBIQUITIN-PROTEIN LIGASE MARCHF6"/>
    <property type="match status" value="1"/>
</dbReference>
<dbReference type="EMBL" id="JAFEKC020000013">
    <property type="protein sequence ID" value="KAK0511277.1"/>
    <property type="molecule type" value="Genomic_DNA"/>
</dbReference>
<evidence type="ECO:0000256" key="9">
    <source>
        <dbReference type="ARBA" id="ARBA00022786"/>
    </source>
</evidence>
<feature type="transmembrane region" description="Helical" evidence="15">
    <location>
        <begin position="1133"/>
        <end position="1161"/>
    </location>
</feature>
<keyword evidence="5" id="KW-0808">Transferase</keyword>
<dbReference type="Pfam" id="PF23113">
    <property type="entry name" value="MARCHF6_C"/>
    <property type="match status" value="1"/>
</dbReference>
<dbReference type="PROSITE" id="PS50089">
    <property type="entry name" value="ZF_RING_2"/>
    <property type="match status" value="1"/>
</dbReference>
<keyword evidence="12 15" id="KW-0472">Membrane</keyword>
<feature type="transmembrane region" description="Helical" evidence="15">
    <location>
        <begin position="1181"/>
        <end position="1201"/>
    </location>
</feature>
<evidence type="ECO:0000256" key="10">
    <source>
        <dbReference type="ARBA" id="ARBA00022833"/>
    </source>
</evidence>
<evidence type="ECO:0000256" key="7">
    <source>
        <dbReference type="ARBA" id="ARBA00022723"/>
    </source>
</evidence>
<sequence length="1753" mass="195253">MDLAEPEGNMETAWGPEAQPDVMNDPAFDRNVKSKQGNSEEADTCRICRGEGSKEEPLFYPCKCSGSIKFVHQNCLMEWLSHSQKKHCELCKTPFRFTKLYHPHMPTTVPLPIFLRQAAVHTWKSFLTWTRFHLVTFVWVAWLPWCMRTMWRAVFWIGDGGWVDWAERGLHNESARMSLGQAEDAMNVTFSTNTTSSMSREAFASAFVSLMSNNLSRLLSPVEYFVHSLWHYEPFGLGVSRELFQLAMGLNSSTTPSGTVPINVTVQSQSVPRSSSWLSDIQFLNTLTRSTMINNLVIDTLEGQLITLFVVIAFILVFLIREWVVQQQPNLNGGAELNAGAVVPPDENVVRPEEDAARRRQAQEDERNAEAAHPRAAILRQRRIARPRQRRPIAHDQALEPGADQGAEVAEGSGFEALDSGATRHSSYSSVQNDTGMDAPSHVAVDGPQRPTMPDRTTIAIAAEIRRSIEEQSREAGDQTSSLSVFTELWGQSKERPLEAIRIIEEQDRTDDLKWIIVAMRKIEDIRRLDANQGAIRLLGSSSDGASLGRNHSSGRASGSQPEDDEGFVFLDRPSLTSSPDTEAGYSDNIGDNTNTDQERNNPDPNEIVSSGDQVETPLPSTLKPHHRELSFEVPDTAYDLETGNDARDLDPLSNNVATADRDSSESPGEASHHNPFHPDYAGELPEPSATYQMAMPLGRDSDFVDTDQAQISQVEPGEVQSHEMSAHGNPEYRTIIEIITDWLWGGVALPQAQTEQPVGDDEQIVQDIAAEEPFVRIDRGRLLRAPVNEGPPADEGAVAGQDPEVVAAAIQAGLDPNDVEAAEDIEDLEGILELIGMQGPLAGLVQNAMFCAVLVTLTIMLGVWVPYISGKVFLVILTHPVSLLLKLPLRWAASTADMVIDIFTFFAGSALNWIDTAVSLLCTPIGWLIPRLLSISQNQILANRAKVYAARALGRLAKSFIATGNILAESDIPTFSLIAHESLHLLETEVSRYLQSLCSCCVSFFNFVSNSTGVADSLALGLLFVTERAQVVVKLILRHTQSLALSAPSLLRFNPLHVNLSIPQRTTPLDYSLAYWDTKDRVLAIVFGYMFFALLGVMYLKCITWIRGTNKTGRVDGGIADGLYQAGGVMKVVLIISIEMILFPLYCGLLLDVALLPLFGNVTLMSRINFTLSSPYTSMFIHWFVGTCYMFHFALFVAMCRKILRPGVLYFIRDPDDPTFHPVRDVLERSVSTQLWKISFSALVYGGLVIVCLGGVVWSIAYTFDGVLPIHWSSNEPVLEFPVDLLFYNFLMPLAVKFFKPSKGLNKMYTWWFRKCARALRLTDFLFGDRKEDEKSSHLRRNWTDFLELLRSDTQKPSDDANGQDVSQEDDTVVDFVQDGRYVRAPASDQVRIPKGAHAFLEVDEENRRLDDRQDSDEGLHGRKNEMFTQVYVPPFFRIRISAFIFLIWLFAATTGVSATIIPLMFGRFIFAHLAPPHLHMNDIYAFSIGLYILGGAIYGILNRHRIIDYLRKTLTPHATTVTSLLRRTASLALHTLSLIYTYSAFGILLPGLLSLLMEFYLIIPLHTYFSTTFTALGSVAQDRHIIHLIQDWTLGVLYLKMAARLILYHAPSRPAAALRGIVRNGWLNPDVRLATRGFILPAIFVMGVALTVPLGLGWLANSTILYSYSANNEIFRACVYRYSYPGVLALGFAAGFGVLLGKAFTGWRRRVRDEVYLIGERLHNFGEHKRRGSKAKGKGKARAVPVAAGQA</sequence>
<feature type="transmembrane region" description="Helical" evidence="15">
    <location>
        <begin position="1533"/>
        <end position="1555"/>
    </location>
</feature>
<dbReference type="GO" id="GO:0005789">
    <property type="term" value="C:endoplasmic reticulum membrane"/>
    <property type="evidence" value="ECO:0007669"/>
    <property type="project" value="TreeGrafter"/>
</dbReference>
<keyword evidence="8 13" id="KW-0863">Zinc-finger</keyword>
<dbReference type="EC" id="2.3.2.27" evidence="4"/>
<dbReference type="SMART" id="SM00744">
    <property type="entry name" value="RINGv"/>
    <property type="match status" value="1"/>
</dbReference>
<evidence type="ECO:0000313" key="19">
    <source>
        <dbReference type="Proteomes" id="UP001166286"/>
    </source>
</evidence>
<keyword evidence="6 15" id="KW-0812">Transmembrane</keyword>
<feature type="transmembrane region" description="Helical" evidence="15">
    <location>
        <begin position="1485"/>
        <end position="1503"/>
    </location>
</feature>
<dbReference type="PANTHER" id="PTHR13145">
    <property type="entry name" value="SSM4 PROTEIN"/>
    <property type="match status" value="1"/>
</dbReference>
<feature type="compositionally biased region" description="Low complexity" evidence="14">
    <location>
        <begin position="540"/>
        <end position="549"/>
    </location>
</feature>
<keyword evidence="7" id="KW-0479">Metal-binding</keyword>
<feature type="region of interest" description="Disordered" evidence="14">
    <location>
        <begin position="1730"/>
        <end position="1753"/>
    </location>
</feature>
<dbReference type="InterPro" id="IPR001841">
    <property type="entry name" value="Znf_RING"/>
</dbReference>
<dbReference type="GO" id="GO:0036503">
    <property type="term" value="P:ERAD pathway"/>
    <property type="evidence" value="ECO:0007669"/>
    <property type="project" value="TreeGrafter"/>
</dbReference>
<keyword evidence="9" id="KW-0833">Ubl conjugation pathway</keyword>
<feature type="compositionally biased region" description="Basic and acidic residues" evidence="14">
    <location>
        <begin position="348"/>
        <end position="373"/>
    </location>
</feature>
<comment type="subcellular location">
    <subcellularLocation>
        <location evidence="2">Membrane</location>
        <topology evidence="2">Multi-pass membrane protein</topology>
    </subcellularLocation>
</comment>
<keyword evidence="11 15" id="KW-1133">Transmembrane helix</keyword>
<accession>A0AA39QXX9</accession>
<dbReference type="SUPFAM" id="SSF57850">
    <property type="entry name" value="RING/U-box"/>
    <property type="match status" value="1"/>
</dbReference>
<evidence type="ECO:0000256" key="14">
    <source>
        <dbReference type="SAM" id="MobiDB-lite"/>
    </source>
</evidence>
<dbReference type="GO" id="GO:0008270">
    <property type="term" value="F:zinc ion binding"/>
    <property type="evidence" value="ECO:0007669"/>
    <property type="project" value="UniProtKB-KW"/>
</dbReference>
<dbReference type="Pfam" id="PF25417">
    <property type="entry name" value="DUF7889"/>
    <property type="match status" value="1"/>
</dbReference>
<feature type="transmembrane region" description="Helical" evidence="15">
    <location>
        <begin position="848"/>
        <end position="868"/>
    </location>
</feature>
<evidence type="ECO:0000256" key="4">
    <source>
        <dbReference type="ARBA" id="ARBA00012483"/>
    </source>
</evidence>
<dbReference type="InterPro" id="IPR057211">
    <property type="entry name" value="DUF7889"/>
</dbReference>
<keyword evidence="10" id="KW-0862">Zinc</keyword>
<feature type="region of interest" description="Disordered" evidence="14">
    <location>
        <begin position="540"/>
        <end position="687"/>
    </location>
</feature>